<feature type="domain" description="Ig-like" evidence="22">
    <location>
        <begin position="976"/>
        <end position="1060"/>
    </location>
</feature>
<evidence type="ECO:0000256" key="8">
    <source>
        <dbReference type="ARBA" id="ARBA00022869"/>
    </source>
</evidence>
<dbReference type="GO" id="GO:0005604">
    <property type="term" value="C:basement membrane"/>
    <property type="evidence" value="ECO:0007669"/>
    <property type="project" value="UniProtKB-SubCell"/>
</dbReference>
<dbReference type="InterPro" id="IPR000034">
    <property type="entry name" value="Laminin_IV"/>
</dbReference>
<feature type="disulfide bond" evidence="16">
    <location>
        <begin position="1737"/>
        <end position="1752"/>
    </location>
</feature>
<dbReference type="InterPro" id="IPR001791">
    <property type="entry name" value="Laminin_G"/>
</dbReference>
<dbReference type="GO" id="GO:0005509">
    <property type="term" value="F:calcium ion binding"/>
    <property type="evidence" value="ECO:0007669"/>
    <property type="project" value="InterPro"/>
</dbReference>
<sequence length="2655" mass="293330">MHRIRTPLVRGENEVSVRIFEGEWEVTNPAERQYNAQARREDIMMALADIRNILIRVQYIEGDGIDTAITDINMDSATSSNTGRAKAAFVEECTCPRGYTGDSCESCARGFIRQPGSYLGVCSEDIEPCPPGTYGDPSRGIGCKPCACPLSGNSITCELGPDNYPICNCPVGYIGRRCEQCDSYNGFSGDARFPPNSPRGCRRSECSEAGSRSIYPQSSGTCDCKRYVTGPRCDQCAKDSFFLSSQNENGCIKCFCMGITKDCRSSDLYRDTIQTSFPGNSAQGFTLVKKTDDQFEKIEPIVDASSRELYFDNFDTEVYYWAVSPAYLFDKVTSYGGNLTYSIRYTPSPGGMSSKNSAADVEIRSENRITLYHFSKQTIEPEQTVTVTVPLLEQHWQGEFGHPTDREQLLQALADISGIYIKATYTTSTSRASLISVSMDTATGLNNGRPKALEVEDCQCPLGYSGTSCEDCSPGYKRTDDGIYLRLCEPCECNGHSDDCDPESGVCRNCRGNRAGDHCENCAPGYFLTPDNRCDRQEGSCDERGTSRSYGGQCRCKTNVEGQSCDTCRPGFFHLSADNDYGCSQCYCSGVTSVCQSSTLFMEEVPAAVLDNNHGFTLSDGSSTVIRDGFRIYPGESGLGYNKMSRRNSRRLFWSLPSRLTGDKVLSYGGTLKFAQRYSTFSVDSEPISDQDVIIIGNGKSIFYTFEEPLDRETLRESSVKISEEKEWRILDQTAGNPLATREDILKVLSNVDHILVRASLASNIDETFIGSVSLETASQNPDMTRADQIEVCRCPSEYRGTSCQNCAENHYRDSDNTCKRCPCEHGRGCTFINYEVRCNCDPGWTGNLCDEQVNPTSDDSVTDEPPSEPLIRLGISVSPEGHIPEGTRVTLTCTADSNSAEPIRIVWSKERGRLPRVIDDNNGRLTIINAHPSDSGVYLCTANTRSASETKSVIVMVDVKDFAPDETSETQSIRPSIRIHPSNTIEVLEGGDIWIQCITTGYPLPDIEWFRIDGRSFNEQAEITGGNIRITSALKSDQGEYECRATNQAGQDTQRVVVNVQAQDTDIGQLSIVPRDINAIARQTITITCQLEPPSYSYTLHWRRNDRRDFPRRATDNNGQLTIRDIELSDAGEYVCEAIRTSSGQIVSESSAYIRVRRGPSNRLTAAVNPERVTVNEYDTAIMNCNTSIPDAQITWTKVVNNRRSQLGRNAQIIENNMLRIVNVRYEDRAVYVCRANYNGHTAMARGFLEVRKRGVAPVIDLSESSLTLMEGESAHSECRPSGGSPPPRVEWSRSRSGSLPRNIVQEGNLIRFNAVQLSDVGEYVCTASNSAGQVTAVLRLDVQTKPRIRVDPSGTVRRTAGERLQLICRATGVPAPAVHWEIETPGSVRSRPETTSETGQAIVDIYNLSQSDNGYYTCRATSSAGQAEESVYVQIIDNNVDQPPETSSRFEVDLYGATEITCSHPDRDPNVEFSWSRRDGRPLGRNVTTSGERLIFHRAEITDEGEYVCEGKDRNGYSTNSYIATLIVIERLDIRLTPEYQTVRPNDDAYIDCQVIGNRSADIRWEAVNRALPRSATQSGGRLMFKNIQVEDAGSYRCVAVDRMTLSSVTSMARVTVKHNSVEPAPSVRVIGDKNRTYTEGNKLFLQCVVSDTPNVDIIWTKEGSRLPTSADVRGGELMINNLYPEDSGVYICTARSQGSEASDSVHVRVEQGCSALGKISCNDGISCYDSSQICDGYNDCPDGKDEFMCSRRKRNHGALSERVFIMPSIDRIRVGETVDLRCVTEGIFVLDQPQWEKVGGGISDNVSIRDNVLLIHDVTTDNAGPYRCWIKKPNGQIVEDTYRLEVQADEPERSHPTVQRLAEKTKTVRVYESVEIECDTGLEPPVNFIWTRRNGQLLANQTSSRIVLNNVLPSDAGEYLCVASNSEVKIEFPTFLVVKGTIPRFTQQSLSFLKLKPMAGQSGYLKLDILMSIKPERPNGLILYNGEGKTPGKDFIAMGLRNSRVEFRFDVGSGEAVITSNNTVPMGKWSNITVKRERKEGRLWVNGIGPFIGTSPGRYQGLDLFEPMYLGSVPNYSAISPAAGFDTGFVGCISFLKINNRVEELSKALEKSDVSDCDTCSESSCRNNGVCQESPNERGFQCLCPRGFTGQDCQTTGATSACYPGICNEGRCVNTHTSYKCQCKLGTAGENCELKVTVNTPQFFGDSFLAYPIPAATSDFSLYLEAKFDNVRNSLLAYAGQNQNGHGDFASLTLRDHHIEFTVDTGSGPETIRNAHRVEPGTWLKISAEKKADELSLNVNGDIDDKILDARKTRAYKKGLNLLTPLYLGGYDDASISLHPSMYIKDGIIGCVKSLKINGRPPTHLIKNAVASSNVGQCPGVSFNDDLCGEQKCQNGGNCDYSEGIPVCACTSDYGGTYCEIKTNQCGKDPNPCGSQGVCQREKSNSEGYRCDCFFGFTGTTCQERTSITTEISFRRNSYVELPGHLTQQWRPDDPVSISMTIQTEEPIGLIFWQGTDGQYMSIGVKEGHIEAEVDHNDNPLTIRSRGKVDDARPHNVTVTRKASDLEITLDGITVASTNGQPPRKMPSRESIFIGGLADPWTMTNGRWKETFVGCILRLRINDGEALDFSKHHVSGRNVRSCLSHTDNNETK</sequence>
<evidence type="ECO:0000256" key="7">
    <source>
        <dbReference type="ARBA" id="ARBA00022737"/>
    </source>
</evidence>
<feature type="domain" description="Ig-like" evidence="22">
    <location>
        <begin position="1161"/>
        <end position="1251"/>
    </location>
</feature>
<accession>A0A0A9YT80</accession>
<feature type="disulfide bond" evidence="14">
    <location>
        <begin position="2128"/>
        <end position="2145"/>
    </location>
</feature>
<dbReference type="SMART" id="SM00281">
    <property type="entry name" value="LamB"/>
    <property type="match status" value="2"/>
</dbReference>
<dbReference type="FunFam" id="2.60.40.10:FF:000005">
    <property type="entry name" value="Neuronal cell adhesion molecule"/>
    <property type="match status" value="1"/>
</dbReference>
<dbReference type="SMART" id="SM00282">
    <property type="entry name" value="LamG"/>
    <property type="match status" value="3"/>
</dbReference>
<dbReference type="CDD" id="cd00055">
    <property type="entry name" value="EGF_Lam"/>
    <property type="match status" value="4"/>
</dbReference>
<dbReference type="PANTHER" id="PTHR10075:SF103">
    <property type="entry name" value="ROUNDABOUT HOMOLOG 4"/>
    <property type="match status" value="1"/>
</dbReference>
<dbReference type="SMART" id="SM00181">
    <property type="entry name" value="EGF"/>
    <property type="match status" value="7"/>
</dbReference>
<dbReference type="InterPro" id="IPR013783">
    <property type="entry name" value="Ig-like_fold"/>
</dbReference>
<feature type="domain" description="Laminin EGF-like" evidence="21">
    <location>
        <begin position="540"/>
        <end position="585"/>
    </location>
</feature>
<dbReference type="InterPro" id="IPR013151">
    <property type="entry name" value="Immunoglobulin_dom"/>
</dbReference>
<evidence type="ECO:0000259" key="22">
    <source>
        <dbReference type="PROSITE" id="PS50835"/>
    </source>
</evidence>
<keyword evidence="4" id="KW-0964">Secreted</keyword>
<feature type="disulfide bond" evidence="15">
    <location>
        <begin position="2618"/>
        <end position="2645"/>
    </location>
</feature>
<evidence type="ECO:0000256" key="2">
    <source>
        <dbReference type="ARBA" id="ARBA00004302"/>
    </source>
</evidence>
<feature type="domain" description="Ig-like" evidence="22">
    <location>
        <begin position="1764"/>
        <end position="1848"/>
    </location>
</feature>
<evidence type="ECO:0000259" key="20">
    <source>
        <dbReference type="PROSITE" id="PS50026"/>
    </source>
</evidence>
<evidence type="ECO:0000256" key="9">
    <source>
        <dbReference type="ARBA" id="ARBA00023136"/>
    </source>
</evidence>
<feature type="domain" description="Laminin G" evidence="19">
    <location>
        <begin position="2472"/>
        <end position="2645"/>
    </location>
</feature>
<dbReference type="PROSITE" id="PS50027">
    <property type="entry name" value="EGF_LAM_2"/>
    <property type="match status" value="3"/>
</dbReference>
<keyword evidence="9" id="KW-0472">Membrane</keyword>
<dbReference type="Pfam" id="PF02210">
    <property type="entry name" value="Laminin_G_2"/>
    <property type="match status" value="1"/>
</dbReference>
<proteinExistence type="predicted"/>
<dbReference type="SMART" id="SM00179">
    <property type="entry name" value="EGF_CA"/>
    <property type="match status" value="3"/>
</dbReference>
<feature type="domain" description="Laminin IV type A" evidence="23">
    <location>
        <begin position="611"/>
        <end position="792"/>
    </location>
</feature>
<evidence type="ECO:0000256" key="12">
    <source>
        <dbReference type="ARBA" id="ARBA00023292"/>
    </source>
</evidence>
<dbReference type="PROSITE" id="PS00022">
    <property type="entry name" value="EGF_1"/>
    <property type="match status" value="8"/>
</dbReference>
<feature type="domain" description="Ig-like" evidence="22">
    <location>
        <begin position="1348"/>
        <end position="1436"/>
    </location>
</feature>
<dbReference type="InterPro" id="IPR036179">
    <property type="entry name" value="Ig-like_dom_sf"/>
</dbReference>
<evidence type="ECO:0000256" key="18">
    <source>
        <dbReference type="SAM" id="MobiDB-lite"/>
    </source>
</evidence>
<feature type="domain" description="Ig-like" evidence="22">
    <location>
        <begin position="1628"/>
        <end position="1711"/>
    </location>
</feature>
<evidence type="ECO:0000259" key="23">
    <source>
        <dbReference type="PROSITE" id="PS51115"/>
    </source>
</evidence>
<dbReference type="Gene3D" id="2.60.120.200">
    <property type="match status" value="3"/>
</dbReference>
<reference evidence="24" key="2">
    <citation type="submission" date="2014-07" db="EMBL/GenBank/DDBJ databases">
        <authorList>
            <person name="Hull J."/>
        </authorList>
    </citation>
    <scope>NUCLEOTIDE SEQUENCE</scope>
</reference>
<dbReference type="InterPro" id="IPR036055">
    <property type="entry name" value="LDL_receptor-like_sf"/>
</dbReference>
<dbReference type="InterPro" id="IPR013320">
    <property type="entry name" value="ConA-like_dom_sf"/>
</dbReference>
<dbReference type="Gene3D" id="2.10.25.10">
    <property type="entry name" value="Laminin"/>
    <property type="match status" value="4"/>
</dbReference>
<dbReference type="CDD" id="cd00112">
    <property type="entry name" value="LDLa"/>
    <property type="match status" value="1"/>
</dbReference>
<feature type="domain" description="EGF-like" evidence="20">
    <location>
        <begin position="2387"/>
        <end position="2423"/>
    </location>
</feature>
<evidence type="ECO:0000256" key="3">
    <source>
        <dbReference type="ARBA" id="ARBA00022475"/>
    </source>
</evidence>
<dbReference type="Pfam" id="PF00047">
    <property type="entry name" value="ig"/>
    <property type="match status" value="1"/>
</dbReference>
<feature type="domain" description="Laminin IV type A" evidence="23">
    <location>
        <begin position="1"/>
        <end position="92"/>
    </location>
</feature>
<feature type="disulfide bond" evidence="14">
    <location>
        <begin position="2413"/>
        <end position="2422"/>
    </location>
</feature>
<dbReference type="SMART" id="SM00192">
    <property type="entry name" value="LDLa"/>
    <property type="match status" value="1"/>
</dbReference>
<evidence type="ECO:0000256" key="10">
    <source>
        <dbReference type="ARBA" id="ARBA00023157"/>
    </source>
</evidence>
<keyword evidence="8" id="KW-0084">Basement membrane</keyword>
<organism evidence="24">
    <name type="scientific">Lygus hesperus</name>
    <name type="common">Western plant bug</name>
    <dbReference type="NCBI Taxonomy" id="30085"/>
    <lineage>
        <taxon>Eukaryota</taxon>
        <taxon>Metazoa</taxon>
        <taxon>Ecdysozoa</taxon>
        <taxon>Arthropoda</taxon>
        <taxon>Hexapoda</taxon>
        <taxon>Insecta</taxon>
        <taxon>Pterygota</taxon>
        <taxon>Neoptera</taxon>
        <taxon>Paraneoptera</taxon>
        <taxon>Hemiptera</taxon>
        <taxon>Heteroptera</taxon>
        <taxon>Panheteroptera</taxon>
        <taxon>Cimicomorpha</taxon>
        <taxon>Miridae</taxon>
        <taxon>Mirini</taxon>
        <taxon>Lygus</taxon>
    </lineage>
</organism>
<dbReference type="SUPFAM" id="SSF49899">
    <property type="entry name" value="Concanavalin A-like lectins/glucanases"/>
    <property type="match status" value="3"/>
</dbReference>
<feature type="domain" description="Ig-like" evidence="22">
    <location>
        <begin position="870"/>
        <end position="955"/>
    </location>
</feature>
<feature type="disulfide bond" evidence="17">
    <location>
        <begin position="510"/>
        <end position="519"/>
    </location>
</feature>
<dbReference type="InterPro" id="IPR000152">
    <property type="entry name" value="EGF-type_Asp/Asn_hydroxyl_site"/>
</dbReference>
<dbReference type="CDD" id="cd00110">
    <property type="entry name" value="LamG"/>
    <property type="match status" value="3"/>
</dbReference>
<feature type="domain" description="Laminin EGF-like" evidence="21">
    <location>
        <begin position="167"/>
        <end position="253"/>
    </location>
</feature>
<keyword evidence="12 17" id="KW-0424">Laminin EGF-like domain</keyword>
<keyword evidence="11" id="KW-0325">Glycoprotein</keyword>
<dbReference type="Pfam" id="PF13895">
    <property type="entry name" value="Ig_2"/>
    <property type="match status" value="1"/>
</dbReference>
<dbReference type="CDD" id="cd00054">
    <property type="entry name" value="EGF_CA"/>
    <property type="match status" value="3"/>
</dbReference>
<dbReference type="InterPro" id="IPR056863">
    <property type="entry name" value="LMN_ATRN_NET-like_EGF"/>
</dbReference>
<dbReference type="SUPFAM" id="SSF48726">
    <property type="entry name" value="Immunoglobulin"/>
    <property type="match status" value="11"/>
</dbReference>
<feature type="domain" description="Laminin G" evidence="19">
    <location>
        <begin position="1945"/>
        <end position="2123"/>
    </location>
</feature>
<evidence type="ECO:0000256" key="5">
    <source>
        <dbReference type="ARBA" id="ARBA00022530"/>
    </source>
</evidence>
<keyword evidence="13" id="KW-0393">Immunoglobulin domain</keyword>
<dbReference type="InterPro" id="IPR003598">
    <property type="entry name" value="Ig_sub2"/>
</dbReference>
<keyword evidence="14" id="KW-0245">EGF-like domain</keyword>
<protein>
    <submittedName>
        <fullName evidence="24">Basement membrane-specific heparan sulfate proteoglycan core protein</fullName>
    </submittedName>
</protein>
<dbReference type="GO" id="GO:0009653">
    <property type="term" value="P:anatomical structure morphogenesis"/>
    <property type="evidence" value="ECO:0007669"/>
    <property type="project" value="UniProtKB-ARBA"/>
</dbReference>
<evidence type="ECO:0000256" key="15">
    <source>
        <dbReference type="PROSITE-ProRule" id="PRU00122"/>
    </source>
</evidence>
<dbReference type="GO" id="GO:0098609">
    <property type="term" value="P:cell-cell adhesion"/>
    <property type="evidence" value="ECO:0007669"/>
    <property type="project" value="UniProtKB-ARBA"/>
</dbReference>
<feature type="domain" description="Laminin IV type A" evidence="23">
    <location>
        <begin position="280"/>
        <end position="457"/>
    </location>
</feature>
<feature type="disulfide bond" evidence="14">
    <location>
        <begin position="2147"/>
        <end position="2156"/>
    </location>
</feature>
<dbReference type="Gene3D" id="2.60.40.10">
    <property type="entry name" value="Immunoglobulins"/>
    <property type="match status" value="11"/>
</dbReference>
<feature type="domain" description="EGF-like" evidence="20">
    <location>
        <begin position="2425"/>
        <end position="2466"/>
    </location>
</feature>
<dbReference type="PROSITE" id="PS50068">
    <property type="entry name" value="LDLRA_2"/>
    <property type="match status" value="1"/>
</dbReference>
<feature type="disulfide bond" evidence="17">
    <location>
        <begin position="556"/>
        <end position="565"/>
    </location>
</feature>
<keyword evidence="10 14" id="KW-1015">Disulfide bond</keyword>
<feature type="domain" description="Ig-like" evidence="22">
    <location>
        <begin position="1259"/>
        <end position="1343"/>
    </location>
</feature>
<dbReference type="InterPro" id="IPR007110">
    <property type="entry name" value="Ig-like_dom"/>
</dbReference>
<comment type="subcellular location">
    <subcellularLocation>
        <location evidence="1">Cell membrane</location>
    </subcellularLocation>
    <subcellularLocation>
        <location evidence="2">Secreted</location>
        <location evidence="2">Extracellular space</location>
        <location evidence="2">Extracellular matrix</location>
        <location evidence="2">Basement membrane</location>
    </subcellularLocation>
</comment>
<evidence type="ECO:0000256" key="13">
    <source>
        <dbReference type="ARBA" id="ARBA00023319"/>
    </source>
</evidence>
<evidence type="ECO:0000259" key="19">
    <source>
        <dbReference type="PROSITE" id="PS50025"/>
    </source>
</evidence>
<evidence type="ECO:0000256" key="17">
    <source>
        <dbReference type="PROSITE-ProRule" id="PRU00460"/>
    </source>
</evidence>
<feature type="domain" description="EGF-like" evidence="20">
    <location>
        <begin position="2161"/>
        <end position="2196"/>
    </location>
</feature>
<dbReference type="SUPFAM" id="SSF57424">
    <property type="entry name" value="LDL receptor-like module"/>
    <property type="match status" value="1"/>
</dbReference>
<evidence type="ECO:0000313" key="24">
    <source>
        <dbReference type="EMBL" id="JAG34293.1"/>
    </source>
</evidence>
<dbReference type="SMART" id="SM00180">
    <property type="entry name" value="EGF_Lam"/>
    <property type="match status" value="4"/>
</dbReference>
<dbReference type="Pfam" id="PF00053">
    <property type="entry name" value="EGF_laminin"/>
    <property type="match status" value="5"/>
</dbReference>
<feature type="domain" description="Laminin EGF-like" evidence="21">
    <location>
        <begin position="491"/>
        <end position="536"/>
    </location>
</feature>
<dbReference type="FunFam" id="2.60.40.10:FF:000032">
    <property type="entry name" value="palladin isoform X1"/>
    <property type="match status" value="1"/>
</dbReference>
<feature type="disulfide bond" evidence="17">
    <location>
        <begin position="224"/>
        <end position="233"/>
    </location>
</feature>
<feature type="domain" description="EGF-like" evidence="20">
    <location>
        <begin position="2119"/>
        <end position="2157"/>
    </location>
</feature>
<dbReference type="FunFam" id="2.10.25.10:FF:000188">
    <property type="entry name" value="Laminin subunit gamma 2"/>
    <property type="match status" value="1"/>
</dbReference>
<keyword evidence="3" id="KW-1003">Cell membrane</keyword>
<dbReference type="Pfam" id="PF00054">
    <property type="entry name" value="Laminin_G_1"/>
    <property type="match status" value="2"/>
</dbReference>
<dbReference type="PROSITE" id="PS00010">
    <property type="entry name" value="ASX_HYDROXYL"/>
    <property type="match status" value="1"/>
</dbReference>
<evidence type="ECO:0000256" key="11">
    <source>
        <dbReference type="ARBA" id="ARBA00023180"/>
    </source>
</evidence>
<dbReference type="PROSITE" id="PS50026">
    <property type="entry name" value="EGF_3"/>
    <property type="match status" value="5"/>
</dbReference>
<dbReference type="GO" id="GO:0005886">
    <property type="term" value="C:plasma membrane"/>
    <property type="evidence" value="ECO:0007669"/>
    <property type="project" value="UniProtKB-SubCell"/>
</dbReference>
<dbReference type="InterPro" id="IPR002049">
    <property type="entry name" value="LE_dom"/>
</dbReference>
<feature type="domain" description="Ig-like" evidence="22">
    <location>
        <begin position="1446"/>
        <end position="1527"/>
    </location>
</feature>
<feature type="domain" description="Laminin G" evidence="19">
    <location>
        <begin position="2203"/>
        <end position="2391"/>
    </location>
</feature>
<dbReference type="GO" id="GO:0048731">
    <property type="term" value="P:system development"/>
    <property type="evidence" value="ECO:0007669"/>
    <property type="project" value="UniProtKB-ARBA"/>
</dbReference>
<evidence type="ECO:0000256" key="14">
    <source>
        <dbReference type="PROSITE-ProRule" id="PRU00076"/>
    </source>
</evidence>
<dbReference type="SMART" id="SM00408">
    <property type="entry name" value="IGc2"/>
    <property type="match status" value="11"/>
</dbReference>
<keyword evidence="7" id="KW-0677">Repeat</keyword>
<dbReference type="InterPro" id="IPR000742">
    <property type="entry name" value="EGF"/>
</dbReference>
<comment type="caution">
    <text evidence="14">Lacks conserved residue(s) required for the propagation of feature annotation.</text>
</comment>
<dbReference type="InterPro" id="IPR003599">
    <property type="entry name" value="Ig_sub"/>
</dbReference>
<dbReference type="PROSITE" id="PS01248">
    <property type="entry name" value="EGF_LAM_1"/>
    <property type="match status" value="2"/>
</dbReference>
<evidence type="ECO:0000256" key="1">
    <source>
        <dbReference type="ARBA" id="ARBA00004236"/>
    </source>
</evidence>
<dbReference type="InterPro" id="IPR002172">
    <property type="entry name" value="LDrepeatLR_classA_rpt"/>
</dbReference>
<gene>
    <name evidence="24" type="primary">HSPG2_2</name>
    <name evidence="24" type="ORF">CM83_98436</name>
</gene>
<dbReference type="InterPro" id="IPR001881">
    <property type="entry name" value="EGF-like_Ca-bd_dom"/>
</dbReference>
<dbReference type="PROSITE" id="PS50025">
    <property type="entry name" value="LAM_G_DOMAIN"/>
    <property type="match status" value="3"/>
</dbReference>
<keyword evidence="5" id="KW-0272">Extracellular matrix</keyword>
<dbReference type="PANTHER" id="PTHR10075">
    <property type="entry name" value="BASIGIN RELATED"/>
    <property type="match status" value="1"/>
</dbReference>
<reference evidence="24" key="1">
    <citation type="journal article" date="2014" name="PLoS ONE">
        <title>Transcriptome-Based Identification of ABC Transporters in the Western Tarnished Plant Bug Lygus hesperus.</title>
        <authorList>
            <person name="Hull J.J."/>
            <person name="Chaney K."/>
            <person name="Geib S.M."/>
            <person name="Fabrick J.A."/>
            <person name="Brent C.S."/>
            <person name="Walsh D."/>
            <person name="Lavine L.C."/>
        </authorList>
    </citation>
    <scope>NUCLEOTIDE SEQUENCE</scope>
</reference>
<evidence type="ECO:0000259" key="21">
    <source>
        <dbReference type="PROSITE" id="PS50027"/>
    </source>
</evidence>
<evidence type="ECO:0000256" key="16">
    <source>
        <dbReference type="PROSITE-ProRule" id="PRU00124"/>
    </source>
</evidence>
<feature type="disulfide bond" evidence="14">
    <location>
        <begin position="2165"/>
        <end position="2175"/>
    </location>
</feature>
<feature type="disulfide bond" evidence="14">
    <location>
        <begin position="2186"/>
        <end position="2195"/>
    </location>
</feature>
<dbReference type="PROSITE" id="PS50835">
    <property type="entry name" value="IG_LIKE"/>
    <property type="match status" value="11"/>
</dbReference>
<name>A0A0A9YT80_LYGHE</name>
<evidence type="ECO:0000256" key="6">
    <source>
        <dbReference type="ARBA" id="ARBA00022729"/>
    </source>
</evidence>
<feature type="domain" description="Ig-like" evidence="22">
    <location>
        <begin position="1534"/>
        <end position="1618"/>
    </location>
</feature>
<dbReference type="Pfam" id="PF13927">
    <property type="entry name" value="Ig_3"/>
    <property type="match status" value="7"/>
</dbReference>
<dbReference type="Pfam" id="PF00052">
    <property type="entry name" value="Laminin_B"/>
    <property type="match status" value="3"/>
</dbReference>
<evidence type="ECO:0000256" key="4">
    <source>
        <dbReference type="ARBA" id="ARBA00022525"/>
    </source>
</evidence>
<feature type="disulfide bond" evidence="14">
    <location>
        <begin position="841"/>
        <end position="850"/>
    </location>
</feature>
<dbReference type="PROSITE" id="PS51115">
    <property type="entry name" value="LAMININ_IVA"/>
    <property type="match status" value="3"/>
</dbReference>
<keyword evidence="6" id="KW-0732">Signal</keyword>
<feature type="domain" description="EGF-like" evidence="20">
    <location>
        <begin position="815"/>
        <end position="851"/>
    </location>
</feature>
<feature type="domain" description="Ig-like" evidence="22">
    <location>
        <begin position="1859"/>
        <end position="1934"/>
    </location>
</feature>
<dbReference type="GO" id="GO:0048468">
    <property type="term" value="P:cell development"/>
    <property type="evidence" value="ECO:0007669"/>
    <property type="project" value="UniProtKB-ARBA"/>
</dbReference>
<dbReference type="PROSITE" id="PS01186">
    <property type="entry name" value="EGF_2"/>
    <property type="match status" value="3"/>
</dbReference>
<dbReference type="Gene3D" id="2.170.300.10">
    <property type="entry name" value="Tie2 ligand-binding domain superfamily"/>
    <property type="match status" value="3"/>
</dbReference>
<feature type="domain" description="Ig-like" evidence="22">
    <location>
        <begin position="1069"/>
        <end position="1153"/>
    </location>
</feature>
<dbReference type="Pfam" id="PF24973">
    <property type="entry name" value="EGF_LMN_ATRN"/>
    <property type="match status" value="1"/>
</dbReference>
<dbReference type="SMART" id="SM00409">
    <property type="entry name" value="IG"/>
    <property type="match status" value="11"/>
</dbReference>
<dbReference type="SUPFAM" id="SSF57196">
    <property type="entry name" value="EGF/Laminin"/>
    <property type="match status" value="3"/>
</dbReference>
<dbReference type="EMBL" id="GBHO01009311">
    <property type="protein sequence ID" value="JAG34293.1"/>
    <property type="molecule type" value="Transcribed_RNA"/>
</dbReference>
<feature type="disulfide bond" evidence="14">
    <location>
        <begin position="2456"/>
        <end position="2465"/>
    </location>
</feature>
<dbReference type="GO" id="GO:0048513">
    <property type="term" value="P:animal organ development"/>
    <property type="evidence" value="ECO:0007669"/>
    <property type="project" value="UniProtKB-ARBA"/>
</dbReference>
<feature type="region of interest" description="Disordered" evidence="18">
    <location>
        <begin position="1275"/>
        <end position="1297"/>
    </location>
</feature>